<comment type="caution">
    <text evidence="3">The sequence shown here is derived from an EMBL/GenBank/DDBJ whole genome shotgun (WGS) entry which is preliminary data.</text>
</comment>
<dbReference type="InterPro" id="IPR006015">
    <property type="entry name" value="Universal_stress_UspA"/>
</dbReference>
<evidence type="ECO:0000259" key="2">
    <source>
        <dbReference type="Pfam" id="PF00582"/>
    </source>
</evidence>
<dbReference type="SUPFAM" id="SSF52402">
    <property type="entry name" value="Adenine nucleotide alpha hydrolases-like"/>
    <property type="match status" value="2"/>
</dbReference>
<feature type="domain" description="UspA" evidence="2">
    <location>
        <begin position="155"/>
        <end position="276"/>
    </location>
</feature>
<evidence type="ECO:0000313" key="4">
    <source>
        <dbReference type="Proteomes" id="UP001597100"/>
    </source>
</evidence>
<protein>
    <submittedName>
        <fullName evidence="3">Universal stress protein</fullName>
    </submittedName>
</protein>
<dbReference type="Proteomes" id="UP001597100">
    <property type="component" value="Unassembled WGS sequence"/>
</dbReference>
<sequence length="283" mass="32667">MKKILLPTDFSENSYNAIRYAVELFNHEKCAFYLLNTYTPILYDNEYLVYSATQPTLTEIYRNNSAKGLNRILKKIKKNFPNDEHEFHKISSFNILTDEIKEQVKEKEIDLIVMGTKGATGADEILFGSNTVQAIKKAKCPLLAIPSHFDFAEPKRILLPTDFETDLPPLLEILKDITDHFSSKINILHVYFGAELSEDQEKRKKALGTAFKDQEHHFYSIADKSVPQAIYDFQEDNEVDMLVMVNNKHSFFENLLFRPVINEIGFHVKVPFLVIPSQKKRSS</sequence>
<dbReference type="InterPro" id="IPR014729">
    <property type="entry name" value="Rossmann-like_a/b/a_fold"/>
</dbReference>
<name>A0ABW3IFX0_9FLAO</name>
<dbReference type="CDD" id="cd00293">
    <property type="entry name" value="USP-like"/>
    <property type="match status" value="1"/>
</dbReference>
<dbReference type="PANTHER" id="PTHR46268">
    <property type="entry name" value="STRESS RESPONSE PROTEIN NHAX"/>
    <property type="match status" value="1"/>
</dbReference>
<proteinExistence type="inferred from homology"/>
<dbReference type="InterPro" id="IPR006016">
    <property type="entry name" value="UspA"/>
</dbReference>
<dbReference type="Gene3D" id="3.40.50.620">
    <property type="entry name" value="HUPs"/>
    <property type="match status" value="2"/>
</dbReference>
<dbReference type="Pfam" id="PF00582">
    <property type="entry name" value="Usp"/>
    <property type="match status" value="2"/>
</dbReference>
<feature type="domain" description="UspA" evidence="2">
    <location>
        <begin position="1"/>
        <end position="146"/>
    </location>
</feature>
<accession>A0ABW3IFX0</accession>
<dbReference type="EMBL" id="JBHTJP010000034">
    <property type="protein sequence ID" value="MFD0976928.1"/>
    <property type="molecule type" value="Genomic_DNA"/>
</dbReference>
<comment type="similarity">
    <text evidence="1">Belongs to the universal stress protein A family.</text>
</comment>
<reference evidence="4" key="1">
    <citation type="journal article" date="2019" name="Int. J. Syst. Evol. Microbiol.">
        <title>The Global Catalogue of Microorganisms (GCM) 10K type strain sequencing project: providing services to taxonomists for standard genome sequencing and annotation.</title>
        <authorList>
            <consortium name="The Broad Institute Genomics Platform"/>
            <consortium name="The Broad Institute Genome Sequencing Center for Infectious Disease"/>
            <person name="Wu L."/>
            <person name="Ma J."/>
        </authorList>
    </citation>
    <scope>NUCLEOTIDE SEQUENCE [LARGE SCALE GENOMIC DNA]</scope>
    <source>
        <strain evidence="4">CCUG 60898</strain>
    </source>
</reference>
<dbReference type="PRINTS" id="PR01438">
    <property type="entry name" value="UNVRSLSTRESS"/>
</dbReference>
<keyword evidence="4" id="KW-1185">Reference proteome</keyword>
<evidence type="ECO:0000313" key="3">
    <source>
        <dbReference type="EMBL" id="MFD0976928.1"/>
    </source>
</evidence>
<organism evidence="3 4">
    <name type="scientific">Salinimicrobium gaetbulicola</name>
    <dbReference type="NCBI Taxonomy" id="999702"/>
    <lineage>
        <taxon>Bacteria</taxon>
        <taxon>Pseudomonadati</taxon>
        <taxon>Bacteroidota</taxon>
        <taxon>Flavobacteriia</taxon>
        <taxon>Flavobacteriales</taxon>
        <taxon>Flavobacteriaceae</taxon>
        <taxon>Salinimicrobium</taxon>
    </lineage>
</organism>
<evidence type="ECO:0000256" key="1">
    <source>
        <dbReference type="ARBA" id="ARBA00008791"/>
    </source>
</evidence>
<gene>
    <name evidence="3" type="ORF">ACFQ1G_09000</name>
</gene>
<dbReference type="RefSeq" id="WP_380738773.1">
    <property type="nucleotide sequence ID" value="NZ_JBHTJP010000034.1"/>
</dbReference>
<dbReference type="PANTHER" id="PTHR46268:SF6">
    <property type="entry name" value="UNIVERSAL STRESS PROTEIN UP12"/>
    <property type="match status" value="1"/>
</dbReference>